<protein>
    <submittedName>
        <fullName evidence="2">ATP-dependent RNA helicase</fullName>
    </submittedName>
</protein>
<organism evidence="2 3">
    <name type="scientific">Diplocarpon coronariae</name>
    <dbReference type="NCBI Taxonomy" id="2795749"/>
    <lineage>
        <taxon>Eukaryota</taxon>
        <taxon>Fungi</taxon>
        <taxon>Dikarya</taxon>
        <taxon>Ascomycota</taxon>
        <taxon>Pezizomycotina</taxon>
        <taxon>Leotiomycetes</taxon>
        <taxon>Helotiales</taxon>
        <taxon>Drepanopezizaceae</taxon>
        <taxon>Diplocarpon</taxon>
    </lineage>
</organism>
<accession>A0A218YYM6</accession>
<keyword evidence="3" id="KW-1185">Reference proteome</keyword>
<feature type="compositionally biased region" description="Polar residues" evidence="1">
    <location>
        <begin position="25"/>
        <end position="34"/>
    </location>
</feature>
<comment type="caution">
    <text evidence="2">The sequence shown here is derived from an EMBL/GenBank/DDBJ whole genome shotgun (WGS) entry which is preliminary data.</text>
</comment>
<dbReference type="EMBL" id="MZNU01000336">
    <property type="protein sequence ID" value="OWP00096.1"/>
    <property type="molecule type" value="Genomic_DNA"/>
</dbReference>
<dbReference type="InParanoid" id="A0A218YYM6"/>
<dbReference type="GO" id="GO:0004386">
    <property type="term" value="F:helicase activity"/>
    <property type="evidence" value="ECO:0007669"/>
    <property type="project" value="UniProtKB-KW"/>
</dbReference>
<proteinExistence type="predicted"/>
<keyword evidence="2" id="KW-0067">ATP-binding</keyword>
<evidence type="ECO:0000256" key="1">
    <source>
        <dbReference type="SAM" id="MobiDB-lite"/>
    </source>
</evidence>
<dbReference type="Proteomes" id="UP000242519">
    <property type="component" value="Unassembled WGS sequence"/>
</dbReference>
<keyword evidence="2" id="KW-0378">Hydrolase</keyword>
<gene>
    <name evidence="2" type="ORF">B2J93_8667</name>
</gene>
<feature type="compositionally biased region" description="Pro residues" evidence="1">
    <location>
        <begin position="12"/>
        <end position="21"/>
    </location>
</feature>
<evidence type="ECO:0000313" key="3">
    <source>
        <dbReference type="Proteomes" id="UP000242519"/>
    </source>
</evidence>
<dbReference type="AlphaFoldDB" id="A0A218YYM6"/>
<evidence type="ECO:0000313" key="2">
    <source>
        <dbReference type="EMBL" id="OWP00096.1"/>
    </source>
</evidence>
<feature type="region of interest" description="Disordered" evidence="1">
    <location>
        <begin position="1"/>
        <end position="40"/>
    </location>
</feature>
<keyword evidence="2" id="KW-0347">Helicase</keyword>
<name>A0A218YYM6_9HELO</name>
<reference evidence="2 3" key="1">
    <citation type="submission" date="2017-04" db="EMBL/GenBank/DDBJ databases">
        <title>Draft genome sequence of Marssonina coronaria NL1: causal agent of apple blotch.</title>
        <authorList>
            <person name="Cheng Q."/>
        </authorList>
    </citation>
    <scope>NUCLEOTIDE SEQUENCE [LARGE SCALE GENOMIC DNA]</scope>
    <source>
        <strain evidence="2 3">NL1</strain>
    </source>
</reference>
<keyword evidence="2" id="KW-0547">Nucleotide-binding</keyword>
<sequence>MALDDTGDNPANPRPHVPPPFLTHLRNTPQSFSKETPPRSRKHVALRASVWSVVILVDVGSARQFRPKVGDVDENENKNLLSLPANKELAIRARSANLTMAKLWHWEILLAHQLRVGESVGVQRSDGWR</sequence>